<dbReference type="InterPro" id="IPR017422">
    <property type="entry name" value="WDR55"/>
</dbReference>
<dbReference type="SMART" id="SM00320">
    <property type="entry name" value="WD40"/>
    <property type="match status" value="6"/>
</dbReference>
<reference evidence="9 10" key="1">
    <citation type="submission" date="2019-09" db="EMBL/GenBank/DDBJ databases">
        <title>Bird 10,000 Genomes (B10K) Project - Family phase.</title>
        <authorList>
            <person name="Zhang G."/>
        </authorList>
    </citation>
    <scope>NUCLEOTIDE SEQUENCE [LARGE SCALE GENOMIC DNA]</scope>
    <source>
        <strain evidence="9">B10K-DU-028-75</strain>
        <tissue evidence="9">Mixed tissue sample</tissue>
    </source>
</reference>
<dbReference type="InterPro" id="IPR050505">
    <property type="entry name" value="WDR55/POC1"/>
</dbReference>
<sequence length="383" mass="41344">SPTAPVPRPRCPQDSSEEPAAREPRLRDTPEDICFEATANAIALHQERPLLAAGDVDGDVYLYSYSCTEGENRQLWSSGHHLKSCRDVVFSQDGHKLFTVSKDKSIHILTVEEGRLETRFPKAHGSALNCVLPIDHHVFATGDDGGAVKVWDLRRGDAILEARQQEEYISAMAVDGNGKILLTASGDGTLGVYNVKRRRFELLSEPQNGDLTSVVLLKRGRKVACGSSEGTIYLFNWDGFGAASDRFALRAESIDCMVPITDSIVCVGSLDGLIRAVNVLPNRVVGSVGQHLGEPIEQLAVGPGGTLLASSAHDQKVKFWDVSALRSLVVDDYRRKKKRGGPLRALSSKAVGSGEDFFADLRDEPEEATAGGGDSGDSDSDSD</sequence>
<dbReference type="InterPro" id="IPR019775">
    <property type="entry name" value="WD40_repeat_CS"/>
</dbReference>
<dbReference type="PANTHER" id="PTHR44019">
    <property type="entry name" value="WD REPEAT-CONTAINING PROTEIN 55"/>
    <property type="match status" value="1"/>
</dbReference>
<evidence type="ECO:0000256" key="2">
    <source>
        <dbReference type="ARBA" id="ARBA00007625"/>
    </source>
</evidence>
<dbReference type="GO" id="GO:0005634">
    <property type="term" value="C:nucleus"/>
    <property type="evidence" value="ECO:0007669"/>
    <property type="project" value="UniProtKB-SubCell"/>
</dbReference>
<evidence type="ECO:0000256" key="1">
    <source>
        <dbReference type="ARBA" id="ARBA00004123"/>
    </source>
</evidence>
<dbReference type="PROSITE" id="PS50082">
    <property type="entry name" value="WD_REPEATS_2"/>
    <property type="match status" value="1"/>
</dbReference>
<dbReference type="AlphaFoldDB" id="A0A7K5ZXH5"/>
<feature type="compositionally biased region" description="Pro residues" evidence="8">
    <location>
        <begin position="1"/>
        <end position="10"/>
    </location>
</feature>
<accession>A0A7K5ZXH5</accession>
<dbReference type="InterPro" id="IPR015943">
    <property type="entry name" value="WD40/YVTN_repeat-like_dom_sf"/>
</dbReference>
<dbReference type="InterPro" id="IPR001680">
    <property type="entry name" value="WD40_rpt"/>
</dbReference>
<feature type="non-terminal residue" evidence="9">
    <location>
        <position position="383"/>
    </location>
</feature>
<dbReference type="OrthoDB" id="2288928at2759"/>
<evidence type="ECO:0000256" key="3">
    <source>
        <dbReference type="ARBA" id="ARBA00021188"/>
    </source>
</evidence>
<dbReference type="Proteomes" id="UP000550309">
    <property type="component" value="Unassembled WGS sequence"/>
</dbReference>
<feature type="repeat" description="WD" evidence="7">
    <location>
        <begin position="296"/>
        <end position="330"/>
    </location>
</feature>
<organism evidence="9 10">
    <name type="scientific">Onychorhynchus coronatus</name>
    <name type="common">Royal flycatcher</name>
    <dbReference type="NCBI Taxonomy" id="360224"/>
    <lineage>
        <taxon>Eukaryota</taxon>
        <taxon>Metazoa</taxon>
        <taxon>Chordata</taxon>
        <taxon>Craniata</taxon>
        <taxon>Vertebrata</taxon>
        <taxon>Euteleostomi</taxon>
        <taxon>Archelosauria</taxon>
        <taxon>Archosauria</taxon>
        <taxon>Dinosauria</taxon>
        <taxon>Saurischia</taxon>
        <taxon>Theropoda</taxon>
        <taxon>Coelurosauria</taxon>
        <taxon>Aves</taxon>
        <taxon>Neognathae</taxon>
        <taxon>Neoaves</taxon>
        <taxon>Telluraves</taxon>
        <taxon>Australaves</taxon>
        <taxon>Passeriformes</taxon>
        <taxon>Tyrannidae</taxon>
        <taxon>Onychorhynchus</taxon>
    </lineage>
</organism>
<dbReference type="SUPFAM" id="SSF50978">
    <property type="entry name" value="WD40 repeat-like"/>
    <property type="match status" value="1"/>
</dbReference>
<protein>
    <recommendedName>
        <fullName evidence="3">WD repeat-containing protein 55</fullName>
    </recommendedName>
</protein>
<dbReference type="PROSITE" id="PS00678">
    <property type="entry name" value="WD_REPEATS_1"/>
    <property type="match status" value="1"/>
</dbReference>
<comment type="similarity">
    <text evidence="2">Belongs to the WD repeat WDR55 family.</text>
</comment>
<name>A0A7K5ZXH5_ONYCO</name>
<gene>
    <name evidence="9" type="primary">Wdr55</name>
    <name evidence="9" type="ORF">ONYCOR_R15209</name>
</gene>
<keyword evidence="6" id="KW-0539">Nucleus</keyword>
<keyword evidence="5" id="KW-0677">Repeat</keyword>
<evidence type="ECO:0000256" key="7">
    <source>
        <dbReference type="PROSITE-ProRule" id="PRU00221"/>
    </source>
</evidence>
<dbReference type="Gene3D" id="2.130.10.10">
    <property type="entry name" value="YVTN repeat-like/Quinoprotein amine dehydrogenase"/>
    <property type="match status" value="2"/>
</dbReference>
<evidence type="ECO:0000313" key="9">
    <source>
        <dbReference type="EMBL" id="NWU82414.1"/>
    </source>
</evidence>
<evidence type="ECO:0000256" key="6">
    <source>
        <dbReference type="ARBA" id="ARBA00023242"/>
    </source>
</evidence>
<evidence type="ECO:0000256" key="4">
    <source>
        <dbReference type="ARBA" id="ARBA00022574"/>
    </source>
</evidence>
<proteinExistence type="inferred from homology"/>
<evidence type="ECO:0000313" key="10">
    <source>
        <dbReference type="Proteomes" id="UP000550309"/>
    </source>
</evidence>
<evidence type="ECO:0000256" key="8">
    <source>
        <dbReference type="SAM" id="MobiDB-lite"/>
    </source>
</evidence>
<dbReference type="EMBL" id="VZRK01000180">
    <property type="protein sequence ID" value="NWU82414.1"/>
    <property type="molecule type" value="Genomic_DNA"/>
</dbReference>
<keyword evidence="4 7" id="KW-0853">WD repeat</keyword>
<feature type="region of interest" description="Disordered" evidence="8">
    <location>
        <begin position="1"/>
        <end position="29"/>
    </location>
</feature>
<keyword evidence="10" id="KW-1185">Reference proteome</keyword>
<feature type="non-terminal residue" evidence="9">
    <location>
        <position position="1"/>
    </location>
</feature>
<dbReference type="Pfam" id="PF24796">
    <property type="entry name" value="WDR55"/>
    <property type="match status" value="1"/>
</dbReference>
<dbReference type="InterPro" id="IPR036322">
    <property type="entry name" value="WD40_repeat_dom_sf"/>
</dbReference>
<dbReference type="PANTHER" id="PTHR44019:SF20">
    <property type="entry name" value="WD REPEAT-CONTAINING PROTEIN 55"/>
    <property type="match status" value="1"/>
</dbReference>
<comment type="subcellular location">
    <subcellularLocation>
        <location evidence="1">Nucleus</location>
    </subcellularLocation>
</comment>
<feature type="region of interest" description="Disordered" evidence="8">
    <location>
        <begin position="357"/>
        <end position="383"/>
    </location>
</feature>
<evidence type="ECO:0000256" key="5">
    <source>
        <dbReference type="ARBA" id="ARBA00022737"/>
    </source>
</evidence>
<feature type="compositionally biased region" description="Basic and acidic residues" evidence="8">
    <location>
        <begin position="19"/>
        <end position="29"/>
    </location>
</feature>
<comment type="caution">
    <text evidence="9">The sequence shown here is derived from an EMBL/GenBank/DDBJ whole genome shotgun (WGS) entry which is preliminary data.</text>
</comment>
<dbReference type="PIRSF" id="PIRSF038169">
    <property type="entry name" value="WD_repeat_p55"/>
    <property type="match status" value="1"/>
</dbReference>